<reference evidence="1 2" key="1">
    <citation type="submission" date="2019-04" db="EMBL/GenBank/DDBJ databases">
        <title>Streptomyces sp. nov. Bv016 isolated from bark of Buahinia variegata.</title>
        <authorList>
            <person name="Kanchanasin P."/>
            <person name="Tanasupawat S."/>
            <person name="Yuki M."/>
            <person name="Kudo T."/>
        </authorList>
    </citation>
    <scope>NUCLEOTIDE SEQUENCE [LARGE SCALE GENOMIC DNA]</scope>
    <source>
        <strain evidence="1 2">JCM 4765</strain>
    </source>
</reference>
<organism evidence="1 2">
    <name type="scientific">Streptomyces griseoluteus</name>
    <dbReference type="NCBI Taxonomy" id="29306"/>
    <lineage>
        <taxon>Bacteria</taxon>
        <taxon>Bacillati</taxon>
        <taxon>Actinomycetota</taxon>
        <taxon>Actinomycetes</taxon>
        <taxon>Kitasatosporales</taxon>
        <taxon>Streptomycetaceae</taxon>
        <taxon>Streptomyces</taxon>
    </lineage>
</organism>
<dbReference type="AlphaFoldDB" id="A0A4Z1D1A0"/>
<evidence type="ECO:0000313" key="1">
    <source>
        <dbReference type="EMBL" id="TGN75345.1"/>
    </source>
</evidence>
<evidence type="ECO:0000313" key="2">
    <source>
        <dbReference type="Proteomes" id="UP000298513"/>
    </source>
</evidence>
<comment type="caution">
    <text evidence="1">The sequence shown here is derived from an EMBL/GenBank/DDBJ whole genome shotgun (WGS) entry which is preliminary data.</text>
</comment>
<gene>
    <name evidence="1" type="ORF">E5082_29195</name>
</gene>
<protein>
    <submittedName>
        <fullName evidence="1">Uncharacterized protein</fullName>
    </submittedName>
</protein>
<dbReference type="Proteomes" id="UP000298513">
    <property type="component" value="Unassembled WGS sequence"/>
</dbReference>
<keyword evidence="2" id="KW-1185">Reference proteome</keyword>
<dbReference type="EMBL" id="SRRU01000013">
    <property type="protein sequence ID" value="TGN75345.1"/>
    <property type="molecule type" value="Genomic_DNA"/>
</dbReference>
<sequence>MASSAWRGEATELQAIANWLTATAVQPAVGARLPPVEHSAEDVRSRAEATGMRQARVVKDLIAHGFVIADRDTVIDEFSLRRLLRDGAAGGQVVAALLRRRNPPPL</sequence>
<name>A0A4Z1D1A0_STRGP</name>
<proteinExistence type="predicted"/>
<accession>A0A4Z1D1A0</accession>
<dbReference type="RefSeq" id="WP_135794249.1">
    <property type="nucleotide sequence ID" value="NZ_JBEPFF010000012.1"/>
</dbReference>